<keyword evidence="2" id="KW-1133">Transmembrane helix</keyword>
<evidence type="ECO:0000313" key="5">
    <source>
        <dbReference type="Proteomes" id="UP000006514"/>
    </source>
</evidence>
<organism evidence="4 5">
    <name type="scientific">Auricularia subglabra (strain TFB-10046 / SS5)</name>
    <name type="common">White-rot fungus</name>
    <name type="synonym">Auricularia delicata (strain TFB10046)</name>
    <dbReference type="NCBI Taxonomy" id="717982"/>
    <lineage>
        <taxon>Eukaryota</taxon>
        <taxon>Fungi</taxon>
        <taxon>Dikarya</taxon>
        <taxon>Basidiomycota</taxon>
        <taxon>Agaricomycotina</taxon>
        <taxon>Agaricomycetes</taxon>
        <taxon>Auriculariales</taxon>
        <taxon>Auriculariaceae</taxon>
        <taxon>Auricularia</taxon>
    </lineage>
</organism>
<keyword evidence="2" id="KW-0472">Membrane</keyword>
<dbReference type="Gene3D" id="2.60.120.260">
    <property type="entry name" value="Galactose-binding domain-like"/>
    <property type="match status" value="1"/>
</dbReference>
<dbReference type="AlphaFoldDB" id="J0WS45"/>
<feature type="chain" id="PRO_5003741449" evidence="3">
    <location>
        <begin position="19"/>
        <end position="375"/>
    </location>
</feature>
<feature type="region of interest" description="Disordered" evidence="1">
    <location>
        <begin position="348"/>
        <end position="375"/>
    </location>
</feature>
<reference evidence="5" key="1">
    <citation type="journal article" date="2012" name="Science">
        <title>The Paleozoic origin of enzymatic lignin decomposition reconstructed from 31 fungal genomes.</title>
        <authorList>
            <person name="Floudas D."/>
            <person name="Binder M."/>
            <person name="Riley R."/>
            <person name="Barry K."/>
            <person name="Blanchette R.A."/>
            <person name="Henrissat B."/>
            <person name="Martinez A.T."/>
            <person name="Otillar R."/>
            <person name="Spatafora J.W."/>
            <person name="Yadav J.S."/>
            <person name="Aerts A."/>
            <person name="Benoit I."/>
            <person name="Boyd A."/>
            <person name="Carlson A."/>
            <person name="Copeland A."/>
            <person name="Coutinho P.M."/>
            <person name="de Vries R.P."/>
            <person name="Ferreira P."/>
            <person name="Findley K."/>
            <person name="Foster B."/>
            <person name="Gaskell J."/>
            <person name="Glotzer D."/>
            <person name="Gorecki P."/>
            <person name="Heitman J."/>
            <person name="Hesse C."/>
            <person name="Hori C."/>
            <person name="Igarashi K."/>
            <person name="Jurgens J.A."/>
            <person name="Kallen N."/>
            <person name="Kersten P."/>
            <person name="Kohler A."/>
            <person name="Kuees U."/>
            <person name="Kumar T.K.A."/>
            <person name="Kuo A."/>
            <person name="LaButti K."/>
            <person name="Larrondo L.F."/>
            <person name="Lindquist E."/>
            <person name="Ling A."/>
            <person name="Lombard V."/>
            <person name="Lucas S."/>
            <person name="Lundell T."/>
            <person name="Martin R."/>
            <person name="McLaughlin D.J."/>
            <person name="Morgenstern I."/>
            <person name="Morin E."/>
            <person name="Murat C."/>
            <person name="Nagy L.G."/>
            <person name="Nolan M."/>
            <person name="Ohm R.A."/>
            <person name="Patyshakuliyeva A."/>
            <person name="Rokas A."/>
            <person name="Ruiz-Duenas F.J."/>
            <person name="Sabat G."/>
            <person name="Salamov A."/>
            <person name="Samejima M."/>
            <person name="Schmutz J."/>
            <person name="Slot J.C."/>
            <person name="St John F."/>
            <person name="Stenlid J."/>
            <person name="Sun H."/>
            <person name="Sun S."/>
            <person name="Syed K."/>
            <person name="Tsang A."/>
            <person name="Wiebenga A."/>
            <person name="Young D."/>
            <person name="Pisabarro A."/>
            <person name="Eastwood D.C."/>
            <person name="Martin F."/>
            <person name="Cullen D."/>
            <person name="Grigoriev I.V."/>
            <person name="Hibbett D.S."/>
        </authorList>
    </citation>
    <scope>NUCLEOTIDE SEQUENCE [LARGE SCALE GENOMIC DNA]</scope>
    <source>
        <strain evidence="5">TFB10046</strain>
    </source>
</reference>
<dbReference type="KEGG" id="adl:AURDEDRAFT_188902"/>
<dbReference type="EMBL" id="JH687915">
    <property type="protein sequence ID" value="EJD34892.1"/>
    <property type="molecule type" value="Genomic_DNA"/>
</dbReference>
<keyword evidence="2" id="KW-0812">Transmembrane</keyword>
<protein>
    <submittedName>
        <fullName evidence="4">Uncharacterized protein</fullName>
    </submittedName>
</protein>
<sequence length="375" mass="38291">MPRYALFFCAGVIPGVLAQGGGLGSNVRMVAHTDSNIHYSSVANGLGHGECTRVPSPCAGKWWSENNEGGTASLVRTRHATTGPGSSLSFAFSGSSQLILGGKRDSSVSASVSLNGASYPLSRDTDSLIFSTNNLNPSTTYNVLLTYGGHGTLGFAGFAVDRNARVSQSQGPTTQPPGPSQLPAPTLQPVPPSPEEPTRTPPAQDPKPSDTTKPGGGTSSTASPAPDPSPDPAEGGQQPNDSPGAHDGSSPSNTRSAPPPSDTASAPDNGNSNAVTPPTDDDGSAGDQPGNAGAGSPQEGKKRMNTGAVAGGLIAGLLALILLGALAVWYARRRVRARRAPSYAFRHGPGEFAPAPHWTQRPVSPQPEMAEKPLQ</sequence>
<name>J0WS45_AURST</name>
<keyword evidence="5" id="KW-1185">Reference proteome</keyword>
<feature type="signal peptide" evidence="3">
    <location>
        <begin position="1"/>
        <end position="18"/>
    </location>
</feature>
<evidence type="ECO:0000256" key="1">
    <source>
        <dbReference type="SAM" id="MobiDB-lite"/>
    </source>
</evidence>
<proteinExistence type="predicted"/>
<feature type="transmembrane region" description="Helical" evidence="2">
    <location>
        <begin position="308"/>
        <end position="331"/>
    </location>
</feature>
<feature type="region of interest" description="Disordered" evidence="1">
    <location>
        <begin position="165"/>
        <end position="303"/>
    </location>
</feature>
<keyword evidence="3" id="KW-0732">Signal</keyword>
<evidence type="ECO:0000256" key="2">
    <source>
        <dbReference type="SAM" id="Phobius"/>
    </source>
</evidence>
<dbReference type="InParanoid" id="J0WS45"/>
<dbReference type="Proteomes" id="UP000006514">
    <property type="component" value="Unassembled WGS sequence"/>
</dbReference>
<gene>
    <name evidence="4" type="ORF">AURDEDRAFT_188902</name>
</gene>
<evidence type="ECO:0000256" key="3">
    <source>
        <dbReference type="SAM" id="SignalP"/>
    </source>
</evidence>
<evidence type="ECO:0000313" key="4">
    <source>
        <dbReference type="EMBL" id="EJD34892.1"/>
    </source>
</evidence>
<accession>J0WS45</accession>
<feature type="compositionally biased region" description="Pro residues" evidence="1">
    <location>
        <begin position="174"/>
        <end position="205"/>
    </location>
</feature>